<dbReference type="InterPro" id="IPR037215">
    <property type="entry name" value="GUN4-like_sf"/>
</dbReference>
<dbReference type="STRING" id="203124.Tery_3350"/>
<dbReference type="Gene3D" id="3.40.50.300">
    <property type="entry name" value="P-loop containing nucleotide triphosphate hydrolases"/>
    <property type="match status" value="1"/>
</dbReference>
<dbReference type="InterPro" id="IPR008629">
    <property type="entry name" value="GUN4-like"/>
</dbReference>
<feature type="domain" description="Orc1-like AAA ATPase" evidence="3">
    <location>
        <begin position="379"/>
        <end position="494"/>
    </location>
</feature>
<dbReference type="InterPro" id="IPR041664">
    <property type="entry name" value="AAA_16"/>
</dbReference>
<evidence type="ECO:0000259" key="1">
    <source>
        <dbReference type="Pfam" id="PF05419"/>
    </source>
</evidence>
<dbReference type="SUPFAM" id="SSF140869">
    <property type="entry name" value="GUN4-like"/>
    <property type="match status" value="1"/>
</dbReference>
<organism evidence="4">
    <name type="scientific">Trichodesmium erythraeum (strain IMS101)</name>
    <dbReference type="NCBI Taxonomy" id="203124"/>
    <lineage>
        <taxon>Bacteria</taxon>
        <taxon>Bacillati</taxon>
        <taxon>Cyanobacteriota</taxon>
        <taxon>Cyanophyceae</taxon>
        <taxon>Oscillatoriophycideae</taxon>
        <taxon>Oscillatoriales</taxon>
        <taxon>Microcoleaceae</taxon>
        <taxon>Trichodesmium</taxon>
    </lineage>
</organism>
<dbReference type="Pfam" id="PF13191">
    <property type="entry name" value="AAA_16"/>
    <property type="match status" value="1"/>
</dbReference>
<feature type="domain" description="CHAT" evidence="2">
    <location>
        <begin position="59"/>
        <end position="328"/>
    </location>
</feature>
<evidence type="ECO:0000313" key="4">
    <source>
        <dbReference type="EMBL" id="ABG52452.1"/>
    </source>
</evidence>
<dbReference type="CDD" id="cd16383">
    <property type="entry name" value="GUN4"/>
    <property type="match status" value="1"/>
</dbReference>
<dbReference type="InterPro" id="IPR024983">
    <property type="entry name" value="CHAT_dom"/>
</dbReference>
<dbReference type="Pfam" id="PF05419">
    <property type="entry name" value="GUN4"/>
    <property type="match status" value="1"/>
</dbReference>
<dbReference type="eggNOG" id="COG4995">
    <property type="taxonomic scope" value="Bacteria"/>
</dbReference>
<reference evidence="4" key="1">
    <citation type="submission" date="2006-06" db="EMBL/GenBank/DDBJ databases">
        <title>Complete sequence of Trichodesmium erythraeum IMS101.</title>
        <authorList>
            <consortium name="US DOE Joint Genome Institute"/>
            <person name="Copeland A."/>
            <person name="Lucas S."/>
            <person name="Lapidus A."/>
            <person name="Barry K."/>
            <person name="Detter J.C."/>
            <person name="Glavina del Rio T."/>
            <person name="Hammon N."/>
            <person name="Israni S."/>
            <person name="Dalin E."/>
            <person name="Tice H."/>
            <person name="Pitluck S."/>
            <person name="Kiss H."/>
            <person name="Munk A.C."/>
            <person name="Brettin T."/>
            <person name="Bruce D."/>
            <person name="Han C."/>
            <person name="Tapia R."/>
            <person name="Gilna P."/>
            <person name="Schmutz J."/>
            <person name="Larimer F."/>
            <person name="Land M."/>
            <person name="Hauser L."/>
            <person name="Kyrpides N."/>
            <person name="Kim E."/>
            <person name="Richardson P."/>
        </authorList>
    </citation>
    <scope>NUCLEOTIDE SEQUENCE [LARGE SCALE GENOMIC DNA]</scope>
    <source>
        <strain evidence="4">IMS101</strain>
    </source>
</reference>
<dbReference type="PANTHER" id="PTHR34800">
    <property type="entry name" value="TETRAPYRROLE-BINDING PROTEIN, CHLOROPLASTIC"/>
    <property type="match status" value="1"/>
</dbReference>
<protein>
    <submittedName>
        <fullName evidence="4">GUN4-like</fullName>
    </submittedName>
</protein>
<dbReference type="eggNOG" id="COG1672">
    <property type="taxonomic scope" value="Bacteria"/>
</dbReference>
<proteinExistence type="predicted"/>
<dbReference type="InterPro" id="IPR027417">
    <property type="entry name" value="P-loop_NTPase"/>
</dbReference>
<name>Q10Z72_TRIEI</name>
<dbReference type="HOGENOM" id="CLU_015964_0_0_3"/>
<dbReference type="Pfam" id="PF12770">
    <property type="entry name" value="CHAT"/>
    <property type="match status" value="1"/>
</dbReference>
<dbReference type="KEGG" id="ter:Tery_3350"/>
<dbReference type="RefSeq" id="WP_011612797.1">
    <property type="nucleotide sequence ID" value="NC_008312.1"/>
</dbReference>
<dbReference type="AlphaFoldDB" id="Q10Z72"/>
<sequence length="979" mass="113811">MQILHLDLKLIGDNYAEVRYFWNNPNDYQSYQLSLTETSDVIKKIDSIYNTRLPEDYAKTGQTLYNWLDGNNRIFRQELDKYQREGIVLAISTSERLAHLPWELLHDGQEFLVQRKPAIIPVRWVTDSQQLSFQNQPNNRALNVVFMASSPRNTGDYFRELDFEAEEGSILEATKRSPLFLEVEESGCLTELGYLVESQEENFFDVVHLTGHATFEHGKPCFITETEYGEAKYSSAEDIAKELQFQHPKLIFLSGCRSGYSHHENVPSMAESLLSQGATAVLGWGGWVLDTEATKAAAKLYQGLSFGKGVTEALGETYQELIEVEARDWHKLRLYVAGSLPGALVTPLRKRGRKPAPRYQKTIEFRDPEGKLRVATRENFVGRRRQLQNCLRTFKLDSDKLGVLIHGMGGLGKSTIASRLWERLSEYERVSWWRQIDNSNLVEKLADKLKDADLRFALKDNQNELKYRLRDLFENLSEAGAKPFLFLFDDFEWNLEPRQGGYVLKPKAAEVLNALIWAIQEVGAREKIIITSRYKFQFELLSEFWVQGLEAFRKADLEKNLKRLENFNSGKIDKQLIERALKLANGNPRLLEWLDKDVLACGDIDGKLSKLESSSEDWQGKIIWPELYEQIDEKMIQVLSHCLVFEIPVPMSALEVVCESISGCKEQLKRGIDLSLIEVSSEVEEPERVYQVSRVLPPIISSIKLPKAPEAYSFYEKGSEKLFKLWGTIPNQNWKRWREIFRLKFAHKENPERFRQGLSSTLSFYYDNQGVHYYNLAHAAYWSELKEIKTELEELLQDNNLEEYLRHNNLEEYLRQSEWRKADEETLVIFYQTTVIFPELIKFQGSDGVTSFIYDDREIPRLTLEYIDQLWVKYSHGKFGFSVQKKIYQSLGGKGEYDREVYEAFGNEVGWRSGEKQLSYSELTFSLDTHYTGHLPFQAWNHWEEASKFAAAMTGKYPVKFTVYYYTKHLIRYPRNMEI</sequence>
<dbReference type="EMBL" id="CP000393">
    <property type="protein sequence ID" value="ABG52452.1"/>
    <property type="molecule type" value="Genomic_DNA"/>
</dbReference>
<dbReference type="Gene3D" id="1.25.40.620">
    <property type="match status" value="1"/>
</dbReference>
<dbReference type="SUPFAM" id="SSF52540">
    <property type="entry name" value="P-loop containing nucleoside triphosphate hydrolases"/>
    <property type="match status" value="1"/>
</dbReference>
<gene>
    <name evidence="4" type="ordered locus">Tery_3350</name>
</gene>
<evidence type="ECO:0000259" key="2">
    <source>
        <dbReference type="Pfam" id="PF12770"/>
    </source>
</evidence>
<dbReference type="GO" id="GO:0046906">
    <property type="term" value="F:tetrapyrrole binding"/>
    <property type="evidence" value="ECO:0007669"/>
    <property type="project" value="TreeGrafter"/>
</dbReference>
<dbReference type="Gene3D" id="1.10.10.1770">
    <property type="entry name" value="Gun4-like"/>
    <property type="match status" value="1"/>
</dbReference>
<feature type="domain" description="GUN4-like" evidence="1">
    <location>
        <begin position="805"/>
        <end position="944"/>
    </location>
</feature>
<evidence type="ECO:0000259" key="3">
    <source>
        <dbReference type="Pfam" id="PF13191"/>
    </source>
</evidence>
<accession>Q10Z72</accession>
<dbReference type="PANTHER" id="PTHR34800:SF1">
    <property type="entry name" value="TETRAPYRROLE-BINDING PROTEIN, CHLOROPLASTIC"/>
    <property type="match status" value="1"/>
</dbReference>